<evidence type="ECO:0000313" key="1">
    <source>
        <dbReference type="EMBL" id="KKN78329.1"/>
    </source>
</evidence>
<protein>
    <submittedName>
        <fullName evidence="1">Uncharacterized protein</fullName>
    </submittedName>
</protein>
<dbReference type="AlphaFoldDB" id="A0A0F9TGG1"/>
<sequence length="66" mass="7582">MITKQQTKDVLTVLRELNLTVYNSKGCELLLTNVNVDLITAKVNYQGDEFEEDIQLDSHTLNVVYH</sequence>
<organism evidence="1">
    <name type="scientific">marine sediment metagenome</name>
    <dbReference type="NCBI Taxonomy" id="412755"/>
    <lineage>
        <taxon>unclassified sequences</taxon>
        <taxon>metagenomes</taxon>
        <taxon>ecological metagenomes</taxon>
    </lineage>
</organism>
<gene>
    <name evidence="1" type="ORF">LCGC14_0351880</name>
</gene>
<dbReference type="EMBL" id="LAZR01000265">
    <property type="protein sequence ID" value="KKN78329.1"/>
    <property type="molecule type" value="Genomic_DNA"/>
</dbReference>
<name>A0A0F9TGG1_9ZZZZ</name>
<reference evidence="1" key="1">
    <citation type="journal article" date="2015" name="Nature">
        <title>Complex archaea that bridge the gap between prokaryotes and eukaryotes.</title>
        <authorList>
            <person name="Spang A."/>
            <person name="Saw J.H."/>
            <person name="Jorgensen S.L."/>
            <person name="Zaremba-Niedzwiedzka K."/>
            <person name="Martijn J."/>
            <person name="Lind A.E."/>
            <person name="van Eijk R."/>
            <person name="Schleper C."/>
            <person name="Guy L."/>
            <person name="Ettema T.J."/>
        </authorList>
    </citation>
    <scope>NUCLEOTIDE SEQUENCE</scope>
</reference>
<proteinExistence type="predicted"/>
<comment type="caution">
    <text evidence="1">The sequence shown here is derived from an EMBL/GenBank/DDBJ whole genome shotgun (WGS) entry which is preliminary data.</text>
</comment>
<accession>A0A0F9TGG1</accession>